<organism evidence="1">
    <name type="scientific">Agarophyton chilense</name>
    <name type="common">Red seaweed</name>
    <name type="synonym">Gracilaria chilensis</name>
    <dbReference type="NCBI Taxonomy" id="2510777"/>
    <lineage>
        <taxon>Eukaryota</taxon>
        <taxon>Rhodophyta</taxon>
        <taxon>Florideophyceae</taxon>
        <taxon>Rhodymeniophycidae</taxon>
        <taxon>Gracilariales</taxon>
        <taxon>Gracilariaceae</taxon>
        <taxon>Agarophyton</taxon>
    </lineage>
</organism>
<proteinExistence type="predicted"/>
<dbReference type="AlphaFoldDB" id="A0A141SEJ9"/>
<keyword evidence="1" id="KW-0934">Plastid</keyword>
<reference evidence="1" key="1">
    <citation type="submission" date="2015-07" db="EMBL/GenBank/DDBJ databases">
        <title>Reconstructing the complex evolutionary history of mobile plasmids in red algal genomes.</title>
        <authorList>
            <person name="Lee J."/>
            <person name="Kim K.M."/>
            <person name="Yang E.C."/>
            <person name="Miller K.A."/>
            <person name="Boo S.M."/>
            <person name="Bhattacharya D."/>
            <person name="Yoon H.S."/>
        </authorList>
    </citation>
    <scope>NUCLEOTIDE SEQUENCE</scope>
</reference>
<dbReference type="EMBL" id="MF401963">
    <property type="protein sequence ID" value="ASP44612.1"/>
    <property type="molecule type" value="Genomic_DNA"/>
</dbReference>
<accession>A0A141SEJ9</accession>
<dbReference type="GeneID" id="27219423"/>
<dbReference type="RefSeq" id="YP_009244475.1">
    <property type="nucleotide sequence ID" value="NC_029860.1"/>
</dbReference>
<name>A0A141SEJ9_AGACH</name>
<protein>
    <submittedName>
        <fullName evidence="1">Uncharacterized protein</fullName>
    </submittedName>
</protein>
<evidence type="ECO:0000313" key="1">
    <source>
        <dbReference type="EMBL" id="AMK96717.1"/>
    </source>
</evidence>
<gene>
    <name evidence="1" type="primary">ORF446</name>
    <name evidence="1" type="ORF">Gchil_056</name>
</gene>
<sequence>MLPNKILNFHNLESGIYFLKKERVINNFTYSIIPLSEGLILDIKYSLYTNEVKGIYNLENIARVEKNAFIFLKKLKYLIEGCHSQNSFSSFSKAFVLRIKKSFILELTYQWNLMKYLQIRLNTVLTLPKIGIKLSFLENIHSYINSYLSYSYHVNYNYRCKYNLSYIQIINSNSYLEEISNMKMITENLKLKLEFFFKNQLYINQKFLIQLEEKHFISIYRYSYKNIKIYTYKYILNISKLIRKQVLYVILLLKYPQLKHSNNAEYSNIYLNLLFFSNLKKIKCIKYIINFYPFIIFDHESIFSLPSIIPYIDQNIICLKSRINIFDMIKNIIPIQPFDRNYQDNKKQKIYNSKLISKAHYLFKIKYKIYPLKYSAIYFMINYARSGSYKILYLPNIYHSKLIYQNYTQVGVGMNLYIPFKQKPIIFLEYFTHEIYKNIIYIGISFN</sequence>
<geneLocation type="plastid" evidence="1"/>
<dbReference type="EMBL" id="KT266788">
    <property type="protein sequence ID" value="AMK96717.1"/>
    <property type="molecule type" value="Genomic_DNA"/>
</dbReference>
<evidence type="ECO:0000313" key="2">
    <source>
        <dbReference type="EMBL" id="ASP44612.1"/>
    </source>
</evidence>
<reference evidence="2" key="2">
    <citation type="submission" date="2017-06" db="EMBL/GenBank/DDBJ databases">
        <title>Structure and comparision analysis of complete mitochondrion ans plastid genome of economic red alga Gracilaaria chilensis.</title>
        <authorList>
            <person name="Liu N."/>
            <person name="Zhang L."/>
            <person name="Liu T."/>
        </authorList>
    </citation>
    <scope>NUCLEOTIDE SEQUENCE</scope>
</reference>